<dbReference type="AlphaFoldDB" id="N1R4P7"/>
<feature type="region of interest" description="Disordered" evidence="1">
    <location>
        <begin position="112"/>
        <end position="195"/>
    </location>
</feature>
<dbReference type="InterPro" id="IPR044822">
    <property type="entry name" value="Myb_DNA-bind_4"/>
</dbReference>
<dbReference type="PANTHER" id="PTHR31307">
    <property type="entry name" value="TRIHELIX TRANSCRIPTION FACTOR ASIL2"/>
    <property type="match status" value="1"/>
</dbReference>
<reference evidence="3" key="1">
    <citation type="submission" date="2015-06" db="UniProtKB">
        <authorList>
            <consortium name="EnsemblPlants"/>
        </authorList>
    </citation>
    <scope>IDENTIFICATION</scope>
</reference>
<dbReference type="Pfam" id="PF13837">
    <property type="entry name" value="Myb_DNA-bind_4"/>
    <property type="match status" value="1"/>
</dbReference>
<protein>
    <recommendedName>
        <fullName evidence="2">Myb/SANT-like DNA-binding domain-containing protein</fullName>
    </recommendedName>
</protein>
<accession>N1R4P7</accession>
<evidence type="ECO:0000259" key="2">
    <source>
        <dbReference type="Pfam" id="PF13837"/>
    </source>
</evidence>
<dbReference type="EnsemblPlants" id="EMT33529">
    <property type="protein sequence ID" value="EMT33529"/>
    <property type="gene ID" value="F775_52044"/>
</dbReference>
<name>N1R4P7_AEGTA</name>
<evidence type="ECO:0000313" key="3">
    <source>
        <dbReference type="EnsemblPlants" id="EMT33529"/>
    </source>
</evidence>
<proteinExistence type="predicted"/>
<dbReference type="GO" id="GO:0000976">
    <property type="term" value="F:transcription cis-regulatory region binding"/>
    <property type="evidence" value="ECO:0007669"/>
    <property type="project" value="TreeGrafter"/>
</dbReference>
<organism evidence="3">
    <name type="scientific">Aegilops tauschii</name>
    <name type="common">Tausch's goatgrass</name>
    <name type="synonym">Aegilops squarrosa</name>
    <dbReference type="NCBI Taxonomy" id="37682"/>
    <lineage>
        <taxon>Eukaryota</taxon>
        <taxon>Viridiplantae</taxon>
        <taxon>Streptophyta</taxon>
        <taxon>Embryophyta</taxon>
        <taxon>Tracheophyta</taxon>
        <taxon>Spermatophyta</taxon>
        <taxon>Magnoliopsida</taxon>
        <taxon>Liliopsida</taxon>
        <taxon>Poales</taxon>
        <taxon>Poaceae</taxon>
        <taxon>BOP clade</taxon>
        <taxon>Pooideae</taxon>
        <taxon>Triticodae</taxon>
        <taxon>Triticeae</taxon>
        <taxon>Triticinae</taxon>
        <taxon>Aegilops</taxon>
    </lineage>
</organism>
<evidence type="ECO:0000256" key="1">
    <source>
        <dbReference type="SAM" id="MobiDB-lite"/>
    </source>
</evidence>
<dbReference type="GO" id="GO:0005634">
    <property type="term" value="C:nucleus"/>
    <property type="evidence" value="ECO:0007669"/>
    <property type="project" value="TreeGrafter"/>
</dbReference>
<dbReference type="InterPro" id="IPR044823">
    <property type="entry name" value="ASIL1/2-like"/>
</dbReference>
<sequence length="275" mass="29574">MPSSKASPGAPGPWSDGETSALVDAWGPLYLRRDPDPLGVEDWRVVCSAVNAQRAAEGCRFNRTLVQCQKRVYTLKDQYMKELAKGRPASGWRHFARLRAFLAASPPGFVGKRPAASVKKEKAAKTPTASSFKSGARPAAPPAPPGFGGKRPAASVKKEKAAKTPTASSFKKEKAAKTPTASSVKEEEEVQEASPGFQATMPATVKNEEVVGCGCELVGRARCCPGAVVTKLAGVYERVQMRRLNVEEKRMEKISCCSLGHKKMKIENPEETDGN</sequence>
<feature type="domain" description="Myb/SANT-like DNA-binding" evidence="2">
    <location>
        <begin position="14"/>
        <end position="100"/>
    </location>
</feature>
<dbReference type="PANTHER" id="PTHR31307:SF46">
    <property type="entry name" value="MYB_SANT-LIKE DNA-BINDING DOMAIN-CONTAINING PROTEIN"/>
    <property type="match status" value="1"/>
</dbReference>